<dbReference type="InterPro" id="IPR003409">
    <property type="entry name" value="MORN"/>
</dbReference>
<dbReference type="OrthoDB" id="7059515at2"/>
<sequence length="374" mass="42197">MGMLDFFKVSNGIANNIRFESDNLGTGLYSGHVGASRLPEGHGVFINSLEIEYDGEWQRGKLCGFGRKYAKGYYDISQGEDDDASKSLVYAGEFKDNRFNGKGKQYRQTGKIAYDGDWLDGWKCGEGTEYYENGRVKFTGSWNRDRYHGKGVYTAENGDVIEGEWTDGLLNGEAVLKTRDDCVYNRVYKDGEVVSEKLISGTPKPSHDAGRVIVFDNGTYKGEVDFNGKMCGKGVYTYTNGNVYEGRFKDGVKQGEGVFTWADGNVYDGLWEDDMRNGRGEYRYKNGNRYVGDWKDNVKNGVGEFFYSNGEKYEGSFENSLRHGHGVFYYRNGAVFEGEWMNDMLNGEGVLTAKDGSRKRQKWVNNKLVSEEAL</sequence>
<evidence type="ECO:0000313" key="3">
    <source>
        <dbReference type="Proteomes" id="UP000245720"/>
    </source>
</evidence>
<dbReference type="SMART" id="SM00698">
    <property type="entry name" value="MORN"/>
    <property type="match status" value="11"/>
</dbReference>
<name>A0A315Y4S3_RUMFL</name>
<organism evidence="2 3">
    <name type="scientific">Ruminococcus flavefaciens</name>
    <dbReference type="NCBI Taxonomy" id="1265"/>
    <lineage>
        <taxon>Bacteria</taxon>
        <taxon>Bacillati</taxon>
        <taxon>Bacillota</taxon>
        <taxon>Clostridia</taxon>
        <taxon>Eubacteriales</taxon>
        <taxon>Oscillospiraceae</taxon>
        <taxon>Ruminococcus</taxon>
    </lineage>
</organism>
<comment type="caution">
    <text evidence="2">The sequence shown here is derived from an EMBL/GenBank/DDBJ whole genome shotgun (WGS) entry which is preliminary data.</text>
</comment>
<accession>A0A315Y4S3</accession>
<dbReference type="PANTHER" id="PTHR43215">
    <property type="entry name" value="RADIAL SPOKE HEAD 1 HOMOLOG"/>
    <property type="match status" value="1"/>
</dbReference>
<evidence type="ECO:0000313" key="2">
    <source>
        <dbReference type="EMBL" id="PWJ14774.1"/>
    </source>
</evidence>
<dbReference type="RefSeq" id="WP_109725632.1">
    <property type="nucleotide sequence ID" value="NZ_CACYST010000106.1"/>
</dbReference>
<proteinExistence type="predicted"/>
<protein>
    <recommendedName>
        <fullName evidence="4">Antitoxin component YwqK of the YwqJK toxin-antitoxin module</fullName>
    </recommendedName>
</protein>
<dbReference type="Proteomes" id="UP000245720">
    <property type="component" value="Unassembled WGS sequence"/>
</dbReference>
<dbReference type="Gene3D" id="2.20.110.10">
    <property type="entry name" value="Histone H3 K4-specific methyltransferase SET7/9 N-terminal domain"/>
    <property type="match status" value="6"/>
</dbReference>
<dbReference type="AlphaFoldDB" id="A0A315Y4S3"/>
<dbReference type="Pfam" id="PF02493">
    <property type="entry name" value="MORN"/>
    <property type="match status" value="11"/>
</dbReference>
<dbReference type="EMBL" id="QGDI01000002">
    <property type="protein sequence ID" value="PWJ14774.1"/>
    <property type="molecule type" value="Genomic_DNA"/>
</dbReference>
<dbReference type="PANTHER" id="PTHR43215:SF14">
    <property type="entry name" value="RADIAL SPOKE HEAD 1 HOMOLOG"/>
    <property type="match status" value="1"/>
</dbReference>
<evidence type="ECO:0008006" key="4">
    <source>
        <dbReference type="Google" id="ProtNLM"/>
    </source>
</evidence>
<keyword evidence="1" id="KW-0677">Repeat</keyword>
<gene>
    <name evidence="2" type="ORF">IE37_00760</name>
</gene>
<reference evidence="2 3" key="1">
    <citation type="submission" date="2018-05" db="EMBL/GenBank/DDBJ databases">
        <title>The Hungate 1000. A catalogue of reference genomes from the rumen microbiome.</title>
        <authorList>
            <person name="Kelly W."/>
        </authorList>
    </citation>
    <scope>NUCLEOTIDE SEQUENCE [LARGE SCALE GENOMIC DNA]</scope>
    <source>
        <strain evidence="2 3">SAb67</strain>
    </source>
</reference>
<evidence type="ECO:0000256" key="1">
    <source>
        <dbReference type="ARBA" id="ARBA00022737"/>
    </source>
</evidence>
<dbReference type="SUPFAM" id="SSF82185">
    <property type="entry name" value="Histone H3 K4-specific methyltransferase SET7/9 N-terminal domain"/>
    <property type="match status" value="3"/>
</dbReference>